<evidence type="ECO:0000313" key="2">
    <source>
        <dbReference type="EMBL" id="KAF2405364.1"/>
    </source>
</evidence>
<evidence type="ECO:0000256" key="1">
    <source>
        <dbReference type="SAM" id="MobiDB-lite"/>
    </source>
</evidence>
<gene>
    <name evidence="2" type="ORF">EJ06DRAFT_578555</name>
</gene>
<sequence>MARKKSAIPPATRIRENQRRSRERHREYVTALRERLATLEAAGVQASLEIQRAGRRVARENTLLRELLTLRGVEPNEVEEFLRARWGSGGEIGGRMERGPVVEGNGEGSAVPGVATGALEAEPLSVPDGNRLLLEHYQPVEHPDSSIHHPHPPYPALTATLSQPLSEPRTLPSPHPLSESQTPTPALSTHCSTPDSDVGLDRSCHEAAVIIATMRGHNDTEWVRRELGCEGMVDCRVKNADLLDVMDSGSAWE</sequence>
<accession>A0A6G1IB09</accession>
<evidence type="ECO:0000313" key="3">
    <source>
        <dbReference type="Proteomes" id="UP000799640"/>
    </source>
</evidence>
<feature type="region of interest" description="Disordered" evidence="1">
    <location>
        <begin position="141"/>
        <end position="197"/>
    </location>
</feature>
<organism evidence="2 3">
    <name type="scientific">Trichodelitschia bisporula</name>
    <dbReference type="NCBI Taxonomy" id="703511"/>
    <lineage>
        <taxon>Eukaryota</taxon>
        <taxon>Fungi</taxon>
        <taxon>Dikarya</taxon>
        <taxon>Ascomycota</taxon>
        <taxon>Pezizomycotina</taxon>
        <taxon>Dothideomycetes</taxon>
        <taxon>Dothideomycetes incertae sedis</taxon>
        <taxon>Phaeotrichales</taxon>
        <taxon>Phaeotrichaceae</taxon>
        <taxon>Trichodelitschia</taxon>
    </lineage>
</organism>
<feature type="region of interest" description="Disordered" evidence="1">
    <location>
        <begin position="1"/>
        <end position="24"/>
    </location>
</feature>
<feature type="non-terminal residue" evidence="2">
    <location>
        <position position="1"/>
    </location>
</feature>
<dbReference type="Proteomes" id="UP000799640">
    <property type="component" value="Unassembled WGS sequence"/>
</dbReference>
<dbReference type="PANTHER" id="PTHR42070">
    <property type="entry name" value="FILAMENT ASSOCIATED PROTEIN, PUTATIVE (AFU_ORTHOLOGUE AFUA_8G06630)-RELATED"/>
    <property type="match status" value="1"/>
</dbReference>
<protein>
    <recommendedName>
        <fullName evidence="4">BZIP domain-containing protein</fullName>
    </recommendedName>
</protein>
<dbReference type="EMBL" id="ML996687">
    <property type="protein sequence ID" value="KAF2405364.1"/>
    <property type="molecule type" value="Genomic_DNA"/>
</dbReference>
<dbReference type="AlphaFoldDB" id="A0A6G1IB09"/>
<feature type="compositionally biased region" description="Basic and acidic residues" evidence="1">
    <location>
        <begin position="13"/>
        <end position="24"/>
    </location>
</feature>
<dbReference type="CDD" id="cd14688">
    <property type="entry name" value="bZIP_YAP"/>
    <property type="match status" value="1"/>
</dbReference>
<proteinExistence type="predicted"/>
<dbReference type="PANTHER" id="PTHR42070:SF1">
    <property type="entry name" value="FILAMENT ASSOCIATED PROTEIN, PUTATIVE (AFU_ORTHOLOGUE AFUA_8G06630)-RELATED"/>
    <property type="match status" value="1"/>
</dbReference>
<dbReference type="OrthoDB" id="4505928at2759"/>
<reference evidence="2" key="1">
    <citation type="journal article" date="2020" name="Stud. Mycol.">
        <title>101 Dothideomycetes genomes: a test case for predicting lifestyles and emergence of pathogens.</title>
        <authorList>
            <person name="Haridas S."/>
            <person name="Albert R."/>
            <person name="Binder M."/>
            <person name="Bloem J."/>
            <person name="Labutti K."/>
            <person name="Salamov A."/>
            <person name="Andreopoulos B."/>
            <person name="Baker S."/>
            <person name="Barry K."/>
            <person name="Bills G."/>
            <person name="Bluhm B."/>
            <person name="Cannon C."/>
            <person name="Castanera R."/>
            <person name="Culley D."/>
            <person name="Daum C."/>
            <person name="Ezra D."/>
            <person name="Gonzalez J."/>
            <person name="Henrissat B."/>
            <person name="Kuo A."/>
            <person name="Liang C."/>
            <person name="Lipzen A."/>
            <person name="Lutzoni F."/>
            <person name="Magnuson J."/>
            <person name="Mondo S."/>
            <person name="Nolan M."/>
            <person name="Ohm R."/>
            <person name="Pangilinan J."/>
            <person name="Park H.-J."/>
            <person name="Ramirez L."/>
            <person name="Alfaro M."/>
            <person name="Sun H."/>
            <person name="Tritt A."/>
            <person name="Yoshinaga Y."/>
            <person name="Zwiers L.-H."/>
            <person name="Turgeon B."/>
            <person name="Goodwin S."/>
            <person name="Spatafora J."/>
            <person name="Crous P."/>
            <person name="Grigoriev I."/>
        </authorList>
    </citation>
    <scope>NUCLEOTIDE SEQUENCE</scope>
    <source>
        <strain evidence="2">CBS 262.69</strain>
    </source>
</reference>
<keyword evidence="3" id="KW-1185">Reference proteome</keyword>
<feature type="compositionally biased region" description="Polar residues" evidence="1">
    <location>
        <begin position="178"/>
        <end position="195"/>
    </location>
</feature>
<name>A0A6G1IB09_9PEZI</name>
<evidence type="ECO:0008006" key="4">
    <source>
        <dbReference type="Google" id="ProtNLM"/>
    </source>
</evidence>